<name>A0A1M2VL56_TRAPU</name>
<dbReference type="EMBL" id="MNAD01001066">
    <property type="protein sequence ID" value="OJT08300.1"/>
    <property type="molecule type" value="Genomic_DNA"/>
</dbReference>
<sequence>MDVRSYSFQQLVVIFVSYNRSQFADDDELFPGTISECQLKTALEASALRMAKRDVYVNDSPGNEFSGVANDGGGEPDKIYERGCVYNGRVRMGDEDSPAILLGSFEPSAEE</sequence>
<evidence type="ECO:0000313" key="2">
    <source>
        <dbReference type="Proteomes" id="UP000184267"/>
    </source>
</evidence>
<keyword evidence="2" id="KW-1185">Reference proteome</keyword>
<dbReference type="Proteomes" id="UP000184267">
    <property type="component" value="Unassembled WGS sequence"/>
</dbReference>
<organism evidence="1 2">
    <name type="scientific">Trametes pubescens</name>
    <name type="common">White-rot fungus</name>
    <dbReference type="NCBI Taxonomy" id="154538"/>
    <lineage>
        <taxon>Eukaryota</taxon>
        <taxon>Fungi</taxon>
        <taxon>Dikarya</taxon>
        <taxon>Basidiomycota</taxon>
        <taxon>Agaricomycotina</taxon>
        <taxon>Agaricomycetes</taxon>
        <taxon>Polyporales</taxon>
        <taxon>Polyporaceae</taxon>
        <taxon>Trametes</taxon>
    </lineage>
</organism>
<comment type="caution">
    <text evidence="1">The sequence shown here is derived from an EMBL/GenBank/DDBJ whole genome shotgun (WGS) entry which is preliminary data.</text>
</comment>
<protein>
    <submittedName>
        <fullName evidence="1">Uncharacterized protein</fullName>
    </submittedName>
</protein>
<gene>
    <name evidence="1" type="ORF">TRAPUB_839</name>
</gene>
<evidence type="ECO:0000313" key="1">
    <source>
        <dbReference type="EMBL" id="OJT08300.1"/>
    </source>
</evidence>
<accession>A0A1M2VL56</accession>
<reference evidence="1 2" key="1">
    <citation type="submission" date="2016-10" db="EMBL/GenBank/DDBJ databases">
        <title>Genome sequence of the basidiomycete white-rot fungus Trametes pubescens.</title>
        <authorList>
            <person name="Makela M.R."/>
            <person name="Granchi Z."/>
            <person name="Peng M."/>
            <person name="De Vries R.P."/>
            <person name="Grigoriev I."/>
            <person name="Riley R."/>
            <person name="Hilden K."/>
        </authorList>
    </citation>
    <scope>NUCLEOTIDE SEQUENCE [LARGE SCALE GENOMIC DNA]</scope>
    <source>
        <strain evidence="1 2">FBCC735</strain>
    </source>
</reference>
<dbReference type="AlphaFoldDB" id="A0A1M2VL56"/>
<proteinExistence type="predicted"/>